<comment type="caution">
    <text evidence="2">The sequence shown here is derived from an EMBL/GenBank/DDBJ whole genome shotgun (WGS) entry which is preliminary data.</text>
</comment>
<organism evidence="2 3">
    <name type="scientific">Botryotinia convoluta</name>
    <dbReference type="NCBI Taxonomy" id="54673"/>
    <lineage>
        <taxon>Eukaryota</taxon>
        <taxon>Fungi</taxon>
        <taxon>Dikarya</taxon>
        <taxon>Ascomycota</taxon>
        <taxon>Pezizomycotina</taxon>
        <taxon>Leotiomycetes</taxon>
        <taxon>Helotiales</taxon>
        <taxon>Sclerotiniaceae</taxon>
        <taxon>Botryotinia</taxon>
    </lineage>
</organism>
<keyword evidence="3" id="KW-1185">Reference proteome</keyword>
<gene>
    <name evidence="2" type="ORF">BCON_0297g00110</name>
</gene>
<protein>
    <submittedName>
        <fullName evidence="2">Uncharacterized protein</fullName>
    </submittedName>
</protein>
<feature type="region of interest" description="Disordered" evidence="1">
    <location>
        <begin position="1"/>
        <end position="54"/>
    </location>
</feature>
<evidence type="ECO:0000313" key="2">
    <source>
        <dbReference type="EMBL" id="TGO47016.1"/>
    </source>
</evidence>
<proteinExistence type="predicted"/>
<feature type="compositionally biased region" description="Basic and acidic residues" evidence="1">
    <location>
        <begin position="23"/>
        <end position="54"/>
    </location>
</feature>
<evidence type="ECO:0000256" key="1">
    <source>
        <dbReference type="SAM" id="MobiDB-lite"/>
    </source>
</evidence>
<reference evidence="2 3" key="1">
    <citation type="submission" date="2017-12" db="EMBL/GenBank/DDBJ databases">
        <title>Comparative genomics of Botrytis spp.</title>
        <authorList>
            <person name="Valero-Jimenez C.A."/>
            <person name="Tapia P."/>
            <person name="Veloso J."/>
            <person name="Silva-Moreno E."/>
            <person name="Staats M."/>
            <person name="Valdes J.H."/>
            <person name="Van Kan J.A.L."/>
        </authorList>
    </citation>
    <scope>NUCLEOTIDE SEQUENCE [LARGE SCALE GENOMIC DNA]</scope>
    <source>
        <strain evidence="2 3">MUCL11595</strain>
    </source>
</reference>
<evidence type="ECO:0000313" key="3">
    <source>
        <dbReference type="Proteomes" id="UP000297527"/>
    </source>
</evidence>
<accession>A0A4Z1HD43</accession>
<sequence>MNGQDCEIAKDILSSSSSLDSGSKSEEDLTDRIETDEGFKTPSPKTEDLESHRSNSVELYQDHSFDHVLDGSPWSNTRPSSKLMNWDAGYLMYEIHYAYEFRRKTVALSVPY</sequence>
<feature type="compositionally biased region" description="Low complexity" evidence="1">
    <location>
        <begin position="11"/>
        <end position="22"/>
    </location>
</feature>
<dbReference type="Proteomes" id="UP000297527">
    <property type="component" value="Unassembled WGS sequence"/>
</dbReference>
<dbReference type="EMBL" id="PQXN01000296">
    <property type="protein sequence ID" value="TGO47016.1"/>
    <property type="molecule type" value="Genomic_DNA"/>
</dbReference>
<name>A0A4Z1HD43_9HELO</name>
<dbReference type="OrthoDB" id="10435952at2759"/>
<dbReference type="AlphaFoldDB" id="A0A4Z1HD43"/>